<keyword evidence="2 3" id="KW-0808">Transferase</keyword>
<feature type="domain" description="Hcy-binding" evidence="4">
    <location>
        <begin position="1"/>
        <end position="296"/>
    </location>
</feature>
<dbReference type="InterPro" id="IPR003726">
    <property type="entry name" value="HCY_dom"/>
</dbReference>
<dbReference type="PANTHER" id="PTHR11103">
    <property type="entry name" value="SLR1189 PROTEIN"/>
    <property type="match status" value="1"/>
</dbReference>
<sequence length="296" mass="31606">MTFEEAILTKRPLLADGATGTMLQSMGLPVGEPPEKWTLENPEAIKELARRYAEAGSDLVYTNTFGANRIRLKRFGLADKVAELNRIAVQLAREGISKANRPSSSLPQTFVVASIGPTGELLEPYGDLEPEVAQEAFAEQAAALSDAGVDAFVCETFSDLNEALICLKAVKSVAKVPVMVSMSFEENGRTMMGVTPEDAVSKLLDEGAFVVGANCSIGPEVVERAVKAMKAVRPEALLLAKPNAGKPQLVEGKVVYPVTPKEMAEFALRMRELGVAIIGGCCGTTPEHIAAMRDVL</sequence>
<reference evidence="5 6" key="1">
    <citation type="submission" date="2022-08" db="EMBL/GenBank/DDBJ databases">
        <title>Bacterial and archaeal communities from various locations to study Microbial Dark Matter (Phase II).</title>
        <authorList>
            <person name="Stepanauskas R."/>
        </authorList>
    </citation>
    <scope>NUCLEOTIDE SEQUENCE [LARGE SCALE GENOMIC DNA]</scope>
    <source>
        <strain evidence="5 6">PD1</strain>
    </source>
</reference>
<evidence type="ECO:0000256" key="2">
    <source>
        <dbReference type="ARBA" id="ARBA00022679"/>
    </source>
</evidence>
<feature type="binding site" evidence="3">
    <location>
        <position position="215"/>
    </location>
    <ligand>
        <name>Zn(2+)</name>
        <dbReference type="ChEBI" id="CHEBI:29105"/>
    </ligand>
</feature>
<comment type="caution">
    <text evidence="5">The sequence shown here is derived from an EMBL/GenBank/DDBJ whole genome shotgun (WGS) entry which is preliminary data.</text>
</comment>
<comment type="cofactor">
    <cofactor evidence="3">
        <name>Zn(2+)</name>
        <dbReference type="ChEBI" id="CHEBI:29105"/>
    </cofactor>
</comment>
<dbReference type="SUPFAM" id="SSF82282">
    <property type="entry name" value="Homocysteine S-methyltransferase"/>
    <property type="match status" value="1"/>
</dbReference>
<evidence type="ECO:0000256" key="3">
    <source>
        <dbReference type="PROSITE-ProRule" id="PRU00333"/>
    </source>
</evidence>
<keyword evidence="3" id="KW-0479">Metal-binding</keyword>
<evidence type="ECO:0000256" key="1">
    <source>
        <dbReference type="ARBA" id="ARBA00022603"/>
    </source>
</evidence>
<dbReference type="PROSITE" id="PS50970">
    <property type="entry name" value="HCY"/>
    <property type="match status" value="1"/>
</dbReference>
<dbReference type="Proteomes" id="UP001204798">
    <property type="component" value="Unassembled WGS sequence"/>
</dbReference>
<dbReference type="RefSeq" id="WP_259096661.1">
    <property type="nucleotide sequence ID" value="NZ_CP130454.1"/>
</dbReference>
<feature type="binding site" evidence="3">
    <location>
        <position position="282"/>
    </location>
    <ligand>
        <name>Zn(2+)</name>
        <dbReference type="ChEBI" id="CHEBI:29105"/>
    </ligand>
</feature>
<keyword evidence="6" id="KW-1185">Reference proteome</keyword>
<dbReference type="Pfam" id="PF02574">
    <property type="entry name" value="S-methyl_trans"/>
    <property type="match status" value="1"/>
</dbReference>
<name>A0ABT2EPC0_9BACT</name>
<accession>A0ABT2EPC0</accession>
<dbReference type="EMBL" id="JANUCP010000004">
    <property type="protein sequence ID" value="MCS3919808.1"/>
    <property type="molecule type" value="Genomic_DNA"/>
</dbReference>
<evidence type="ECO:0000313" key="6">
    <source>
        <dbReference type="Proteomes" id="UP001204798"/>
    </source>
</evidence>
<dbReference type="InterPro" id="IPR036589">
    <property type="entry name" value="HCY_dom_sf"/>
</dbReference>
<feature type="binding site" evidence="3">
    <location>
        <position position="281"/>
    </location>
    <ligand>
        <name>Zn(2+)</name>
        <dbReference type="ChEBI" id="CHEBI:29105"/>
    </ligand>
</feature>
<evidence type="ECO:0000313" key="5">
    <source>
        <dbReference type="EMBL" id="MCS3919808.1"/>
    </source>
</evidence>
<organism evidence="5 6">
    <name type="scientific">Candidatus Fervidibacter sacchari</name>
    <dbReference type="NCBI Taxonomy" id="1448929"/>
    <lineage>
        <taxon>Bacteria</taxon>
        <taxon>Candidatus Fervidibacterota</taxon>
        <taxon>Candidatus Fervidibacter</taxon>
    </lineage>
</organism>
<proteinExistence type="predicted"/>
<keyword evidence="1 3" id="KW-0489">Methyltransferase</keyword>
<gene>
    <name evidence="5" type="ORF">M2350_002225</name>
</gene>
<protein>
    <submittedName>
        <fullName evidence="5">Methionine synthase I (Cobalamin-dependent)</fullName>
    </submittedName>
</protein>
<dbReference type="PANTHER" id="PTHR11103:SF18">
    <property type="entry name" value="SLR1189 PROTEIN"/>
    <property type="match status" value="1"/>
</dbReference>
<evidence type="ECO:0000259" key="4">
    <source>
        <dbReference type="PROSITE" id="PS50970"/>
    </source>
</evidence>
<dbReference type="Gene3D" id="3.20.20.330">
    <property type="entry name" value="Homocysteine-binding-like domain"/>
    <property type="match status" value="1"/>
</dbReference>
<keyword evidence="3" id="KW-0862">Zinc</keyword>
<dbReference type="InterPro" id="IPR017226">
    <property type="entry name" value="BHMT-like"/>
</dbReference>
<dbReference type="PIRSF" id="PIRSF037505">
    <property type="entry name" value="Betaine_HMT"/>
    <property type="match status" value="1"/>
</dbReference>